<dbReference type="EMBL" id="FMZH01000007">
    <property type="protein sequence ID" value="SDD75027.1"/>
    <property type="molecule type" value="Genomic_DNA"/>
</dbReference>
<dbReference type="STRING" id="390242.SAMN04488024_107278"/>
<dbReference type="Gene3D" id="1.10.1070.20">
    <property type="match status" value="1"/>
</dbReference>
<organism evidence="5 6">
    <name type="scientific">Pedobacter soli</name>
    <dbReference type="NCBI Taxonomy" id="390242"/>
    <lineage>
        <taxon>Bacteria</taxon>
        <taxon>Pseudomonadati</taxon>
        <taxon>Bacteroidota</taxon>
        <taxon>Sphingobacteriia</taxon>
        <taxon>Sphingobacteriales</taxon>
        <taxon>Sphingobacteriaceae</taxon>
        <taxon>Pedobacter</taxon>
    </lineage>
</organism>
<evidence type="ECO:0000256" key="3">
    <source>
        <dbReference type="ARBA" id="ARBA00022777"/>
    </source>
</evidence>
<feature type="domain" description="HipA-like C-terminal" evidence="4">
    <location>
        <begin position="53"/>
        <end position="276"/>
    </location>
</feature>
<evidence type="ECO:0000256" key="2">
    <source>
        <dbReference type="ARBA" id="ARBA00022679"/>
    </source>
</evidence>
<protein>
    <submittedName>
        <fullName evidence="5">Serine/threonine-protein kinase HipA</fullName>
    </submittedName>
</protein>
<proteinExistence type="inferred from homology"/>
<dbReference type="Proteomes" id="UP000199455">
    <property type="component" value="Unassembled WGS sequence"/>
</dbReference>
<keyword evidence="2" id="KW-0808">Transferase</keyword>
<evidence type="ECO:0000313" key="6">
    <source>
        <dbReference type="Proteomes" id="UP000199455"/>
    </source>
</evidence>
<dbReference type="PANTHER" id="PTHR37419">
    <property type="entry name" value="SERINE/THREONINE-PROTEIN KINASE TOXIN HIPA"/>
    <property type="match status" value="1"/>
</dbReference>
<reference evidence="6" key="1">
    <citation type="submission" date="2016-10" db="EMBL/GenBank/DDBJ databases">
        <authorList>
            <person name="Varghese N."/>
            <person name="Submissions S."/>
        </authorList>
    </citation>
    <scope>NUCLEOTIDE SEQUENCE [LARGE SCALE GENOMIC DNA]</scope>
    <source>
        <strain evidence="6">DSM 18609</strain>
    </source>
</reference>
<name>A0A1G6XCD3_9SPHI</name>
<dbReference type="Pfam" id="PF07804">
    <property type="entry name" value="HipA_C"/>
    <property type="match status" value="1"/>
</dbReference>
<evidence type="ECO:0000313" key="5">
    <source>
        <dbReference type="EMBL" id="SDD75027.1"/>
    </source>
</evidence>
<dbReference type="GO" id="GO:0004674">
    <property type="term" value="F:protein serine/threonine kinase activity"/>
    <property type="evidence" value="ECO:0007669"/>
    <property type="project" value="TreeGrafter"/>
</dbReference>
<keyword evidence="6" id="KW-1185">Reference proteome</keyword>
<dbReference type="InterPro" id="IPR012893">
    <property type="entry name" value="HipA-like_C"/>
</dbReference>
<dbReference type="PANTHER" id="PTHR37419:SF1">
    <property type="entry name" value="SERINE_THREONINE-PROTEIN KINASE TOXIN HIPA"/>
    <property type="match status" value="1"/>
</dbReference>
<keyword evidence="3 5" id="KW-0418">Kinase</keyword>
<dbReference type="GO" id="GO:0005829">
    <property type="term" value="C:cytosol"/>
    <property type="evidence" value="ECO:0007669"/>
    <property type="project" value="TreeGrafter"/>
</dbReference>
<sequence length="312" mass="35917">MASCLFCYQSVDTGEYHAACSKKFFGTVEIPKLSLDKEKLNQLAEFTVNERLAITGVQPKISLSLVGEKGNKRLTLVGLWGDFILKPQSTDFKFMPEVEDLTMHLARLFKIETAQHALIRTSANELAYITKRFDRLKGKKVHVEDLCQLSELLTEQKYKSSYERVGKVIKQYASNSGLDAIKFFRLVLFSFLTGNNDMHLKNFSLLHTDRGILFSPAYDLLNVNLIYPRDQEDLALTLGGRKQKIKRADFDQFTVSLGIADKVRESIYADFSKQAKNVKSMIEKSFLTEEYRQEYLKIFQKKMLQIKLSCEW</sequence>
<evidence type="ECO:0000256" key="1">
    <source>
        <dbReference type="ARBA" id="ARBA00010164"/>
    </source>
</evidence>
<evidence type="ECO:0000259" key="4">
    <source>
        <dbReference type="Pfam" id="PF07804"/>
    </source>
</evidence>
<dbReference type="InterPro" id="IPR052028">
    <property type="entry name" value="HipA_Ser/Thr_kinase"/>
</dbReference>
<accession>A0A1G6XCD3</accession>
<dbReference type="AlphaFoldDB" id="A0A1G6XCD3"/>
<comment type="similarity">
    <text evidence="1">Belongs to the HipA Ser/Thr kinase family.</text>
</comment>
<gene>
    <name evidence="5" type="ORF">SAMN04488024_107278</name>
</gene>